<keyword evidence="3" id="KW-1185">Reference proteome</keyword>
<dbReference type="PANTHER" id="PTHR34289:SF8">
    <property type="entry name" value="DUF819 DOMAIN-CONTAINING PROTEIN"/>
    <property type="match status" value="1"/>
</dbReference>
<feature type="transmembrane region" description="Helical" evidence="1">
    <location>
        <begin position="350"/>
        <end position="370"/>
    </location>
</feature>
<dbReference type="RefSeq" id="WP_077925250.1">
    <property type="nucleotide sequence ID" value="NZ_BAABKE010000003.1"/>
</dbReference>
<dbReference type="PANTHER" id="PTHR34289">
    <property type="entry name" value="PROTEIN, PUTATIVE (DUF819)-RELATED"/>
    <property type="match status" value="1"/>
</dbReference>
<feature type="transmembrane region" description="Helical" evidence="1">
    <location>
        <begin position="94"/>
        <end position="116"/>
    </location>
</feature>
<evidence type="ECO:0000256" key="1">
    <source>
        <dbReference type="SAM" id="Phobius"/>
    </source>
</evidence>
<feature type="transmembrane region" description="Helical" evidence="1">
    <location>
        <begin position="34"/>
        <end position="55"/>
    </location>
</feature>
<feature type="transmembrane region" description="Helical" evidence="1">
    <location>
        <begin position="376"/>
        <end position="402"/>
    </location>
</feature>
<keyword evidence="1" id="KW-1133">Transmembrane helix</keyword>
<feature type="transmembrane region" description="Helical" evidence="1">
    <location>
        <begin position="320"/>
        <end position="338"/>
    </location>
</feature>
<keyword evidence="1" id="KW-0812">Transmembrane</keyword>
<dbReference type="InterPro" id="IPR008537">
    <property type="entry name" value="DUF819"/>
</dbReference>
<feature type="transmembrane region" description="Helical" evidence="1">
    <location>
        <begin position="61"/>
        <end position="82"/>
    </location>
</feature>
<accession>A0ABP9MK77</accession>
<dbReference type="EMBL" id="BAABKE010000003">
    <property type="protein sequence ID" value="GAA5097745.1"/>
    <property type="molecule type" value="Genomic_DNA"/>
</dbReference>
<protein>
    <submittedName>
        <fullName evidence="2">DUF819 domain-containing protein</fullName>
    </submittedName>
</protein>
<dbReference type="Pfam" id="PF05684">
    <property type="entry name" value="DUF819"/>
    <property type="match status" value="1"/>
</dbReference>
<evidence type="ECO:0000313" key="3">
    <source>
        <dbReference type="Proteomes" id="UP001500631"/>
    </source>
</evidence>
<feature type="transmembrane region" description="Helical" evidence="1">
    <location>
        <begin position="164"/>
        <end position="182"/>
    </location>
</feature>
<gene>
    <name evidence="2" type="ORF">GCM10023338_09410</name>
</gene>
<name>A0ABP9MK77_9GAMM</name>
<reference evidence="3" key="1">
    <citation type="journal article" date="2019" name="Int. J. Syst. Evol. Microbiol.">
        <title>The Global Catalogue of Microorganisms (GCM) 10K type strain sequencing project: providing services to taxonomists for standard genome sequencing and annotation.</title>
        <authorList>
            <consortium name="The Broad Institute Genomics Platform"/>
            <consortium name="The Broad Institute Genome Sequencing Center for Infectious Disease"/>
            <person name="Wu L."/>
            <person name="Ma J."/>
        </authorList>
    </citation>
    <scope>NUCLEOTIDE SEQUENCE [LARGE SCALE GENOMIC DNA]</scope>
    <source>
        <strain evidence="3">JCM 18424</strain>
    </source>
</reference>
<sequence>METWISADNTIGLWAFLLIAATVSIVLEQKYQWAAKLSGAVIALIIGLAATNFGLVPQDTAVYDAVWAYIVPLAIPLLLFHVDIHAIFRESGRLLAIFLLSSIGTVFGVIIAFFALKNYIPELDKVSAMIGATYTGGGVNFAAMVAKYEPTKDIVAATTVADNLVMSVYFIMLILIAGMGFFRKKYPTPHIIQFEKEAAEGTNDRTIAEAYWQPKTIGLKDIGISIAASALLVALAFKTSSILKAFFGVPNNILEEIAFGLITDKYLLLTTFTLVALLLFRKQFAKLHGAQELGTYAIYLFFVVIAMPASIALIVQKAPILFVFVIVVMLVNLIWSLGVGKLFKFTLEEIILACNANVGGPTTAAALAISQGWTKLIGPILVVGTVGYIVGNYIGTLLYIFLSKLM</sequence>
<proteinExistence type="predicted"/>
<feature type="transmembrane region" description="Helical" evidence="1">
    <location>
        <begin position="257"/>
        <end position="281"/>
    </location>
</feature>
<feature type="transmembrane region" description="Helical" evidence="1">
    <location>
        <begin position="293"/>
        <end position="314"/>
    </location>
</feature>
<dbReference type="Proteomes" id="UP001500631">
    <property type="component" value="Unassembled WGS sequence"/>
</dbReference>
<keyword evidence="1" id="KW-0472">Membrane</keyword>
<evidence type="ECO:0000313" key="2">
    <source>
        <dbReference type="EMBL" id="GAA5097745.1"/>
    </source>
</evidence>
<feature type="transmembrane region" description="Helical" evidence="1">
    <location>
        <begin position="217"/>
        <end position="237"/>
    </location>
</feature>
<feature type="transmembrane region" description="Helical" evidence="1">
    <location>
        <begin position="6"/>
        <end position="27"/>
    </location>
</feature>
<organism evidence="2 3">
    <name type="scientific">Wohlfahrtiimonas larvae</name>
    <dbReference type="NCBI Taxonomy" id="1157986"/>
    <lineage>
        <taxon>Bacteria</taxon>
        <taxon>Pseudomonadati</taxon>
        <taxon>Pseudomonadota</taxon>
        <taxon>Gammaproteobacteria</taxon>
        <taxon>Cardiobacteriales</taxon>
        <taxon>Ignatzschineriaceae</taxon>
        <taxon>Wohlfahrtiimonas</taxon>
    </lineage>
</organism>
<comment type="caution">
    <text evidence="2">The sequence shown here is derived from an EMBL/GenBank/DDBJ whole genome shotgun (WGS) entry which is preliminary data.</text>
</comment>